<evidence type="ECO:0000256" key="6">
    <source>
        <dbReference type="ARBA" id="ARBA00023136"/>
    </source>
</evidence>
<keyword evidence="3 7" id="KW-0813">Transport</keyword>
<proteinExistence type="inferred from homology"/>
<keyword evidence="5 8" id="KW-1133">Transmembrane helix</keyword>
<keyword evidence="6 7" id="KW-0472">Membrane</keyword>
<feature type="transmembrane region" description="Helical" evidence="8">
    <location>
        <begin position="118"/>
        <end position="138"/>
    </location>
</feature>
<evidence type="ECO:0000256" key="3">
    <source>
        <dbReference type="ARBA" id="ARBA00022448"/>
    </source>
</evidence>
<dbReference type="Pfam" id="PF02133">
    <property type="entry name" value="Transp_cyt_pur"/>
    <property type="match status" value="1"/>
</dbReference>
<name>A0A6J4J7M0_9ACTN</name>
<feature type="transmembrane region" description="Helical" evidence="8">
    <location>
        <begin position="259"/>
        <end position="281"/>
    </location>
</feature>
<evidence type="ECO:0000256" key="7">
    <source>
        <dbReference type="PIRNR" id="PIRNR002744"/>
    </source>
</evidence>
<feature type="transmembrane region" description="Helical" evidence="8">
    <location>
        <begin position="411"/>
        <end position="433"/>
    </location>
</feature>
<dbReference type="PANTHER" id="PTHR31806">
    <property type="entry name" value="PURINE-CYTOSINE PERMEASE FCY2-RELATED"/>
    <property type="match status" value="1"/>
</dbReference>
<dbReference type="EMBL" id="CADCTP010000275">
    <property type="protein sequence ID" value="CAA9272942.1"/>
    <property type="molecule type" value="Genomic_DNA"/>
</dbReference>
<dbReference type="InterPro" id="IPR001248">
    <property type="entry name" value="Pur-cyt_permease"/>
</dbReference>
<dbReference type="Gene3D" id="1.10.4160.10">
    <property type="entry name" value="Hydantoin permease"/>
    <property type="match status" value="1"/>
</dbReference>
<evidence type="ECO:0000313" key="9">
    <source>
        <dbReference type="EMBL" id="CAA9272942.1"/>
    </source>
</evidence>
<feature type="transmembrane region" description="Helical" evidence="8">
    <location>
        <begin position="225"/>
        <end position="247"/>
    </location>
</feature>
<reference evidence="9" key="1">
    <citation type="submission" date="2020-02" db="EMBL/GenBank/DDBJ databases">
        <authorList>
            <person name="Meier V. D."/>
        </authorList>
    </citation>
    <scope>NUCLEOTIDE SEQUENCE</scope>
    <source>
        <strain evidence="9">AVDCRST_MAG41</strain>
    </source>
</reference>
<evidence type="ECO:0000256" key="1">
    <source>
        <dbReference type="ARBA" id="ARBA00004141"/>
    </source>
</evidence>
<comment type="subcellular location">
    <subcellularLocation>
        <location evidence="1">Membrane</location>
        <topology evidence="1">Multi-pass membrane protein</topology>
    </subcellularLocation>
</comment>
<feature type="transmembrane region" description="Helical" evidence="8">
    <location>
        <begin position="46"/>
        <end position="73"/>
    </location>
</feature>
<protein>
    <submittedName>
        <fullName evidence="9">Cytosine/purine/uracil/thiamine/allantoin permease family protein</fullName>
    </submittedName>
</protein>
<dbReference type="GO" id="GO:0005886">
    <property type="term" value="C:plasma membrane"/>
    <property type="evidence" value="ECO:0007669"/>
    <property type="project" value="TreeGrafter"/>
</dbReference>
<gene>
    <name evidence="9" type="ORF">AVDCRST_MAG41-3088</name>
</gene>
<feature type="transmembrane region" description="Helical" evidence="8">
    <location>
        <begin position="445"/>
        <end position="469"/>
    </location>
</feature>
<dbReference type="PIRSF" id="PIRSF002744">
    <property type="entry name" value="Pur-cyt_permease"/>
    <property type="match status" value="1"/>
</dbReference>
<comment type="similarity">
    <text evidence="2 7">Belongs to the purine-cytosine permease (2.A.39) family.</text>
</comment>
<feature type="transmembrane region" description="Helical" evidence="8">
    <location>
        <begin position="85"/>
        <end position="106"/>
    </location>
</feature>
<feature type="transmembrane region" description="Helical" evidence="8">
    <location>
        <begin position="158"/>
        <end position="177"/>
    </location>
</feature>
<dbReference type="InterPro" id="IPR026030">
    <property type="entry name" value="Pur-cyt_permease_Fcy2/21/22"/>
</dbReference>
<evidence type="ECO:0000256" key="4">
    <source>
        <dbReference type="ARBA" id="ARBA00022692"/>
    </source>
</evidence>
<dbReference type="GO" id="GO:0022857">
    <property type="term" value="F:transmembrane transporter activity"/>
    <property type="evidence" value="ECO:0007669"/>
    <property type="project" value="InterPro"/>
</dbReference>
<evidence type="ECO:0000256" key="2">
    <source>
        <dbReference type="ARBA" id="ARBA00008974"/>
    </source>
</evidence>
<organism evidence="9">
    <name type="scientific">uncultured Mycobacteriales bacterium</name>
    <dbReference type="NCBI Taxonomy" id="581187"/>
    <lineage>
        <taxon>Bacteria</taxon>
        <taxon>Bacillati</taxon>
        <taxon>Actinomycetota</taxon>
        <taxon>Actinomycetes</taxon>
        <taxon>Mycobacteriales</taxon>
        <taxon>environmental samples</taxon>
    </lineage>
</organism>
<dbReference type="PANTHER" id="PTHR31806:SF1">
    <property type="entry name" value="PURINE-CYTOSINE PERMEASE FCY2-RELATED"/>
    <property type="match status" value="1"/>
</dbReference>
<evidence type="ECO:0000256" key="5">
    <source>
        <dbReference type="ARBA" id="ARBA00022989"/>
    </source>
</evidence>
<dbReference type="AlphaFoldDB" id="A0A6J4J7M0"/>
<keyword evidence="4 8" id="KW-0812">Transmembrane</keyword>
<feature type="transmembrane region" description="Helical" evidence="8">
    <location>
        <begin position="184"/>
        <end position="205"/>
    </location>
</feature>
<feature type="transmembrane region" description="Helical" evidence="8">
    <location>
        <begin position="370"/>
        <end position="391"/>
    </location>
</feature>
<sequence>MTTSREETTPKSPATAVPVDAFGRVEARGIEFVPAAERGGNPRELFAVWAASNIAYIYVVLGGTLLLLGLSLWQALAVVVVGNAFWLGVGLLAVSGPAAGTPGVVVMRSMFGIRGNRVFGAGLSWTIAISYEAINLSFGSLAGFALAEHLGASLTTPTKLLILGVIATLTFTISIYGHATIVRLSPIFTAVLVLCCVLLGAFVFGHADAGYVPAQPLSGAPMWSAVLVGVAIVASAPLSWTVGADYARYLPEGTSPKAVLAWTALGGFVPAVALGVIGVAAGTSVDMTDPQTSLGEILPGWFYPVFLAVIVAGSITTNVLTTYSSGLCLQAIGVRLRRSRSVLIDGVIGGAITYYALFVADDFLATLSRYLELTVAVLGPLVAVYATDIVLRRNRYDGPALTDESPSSPHWYTSGFGLPGIAALLLGVVSAGLCVSTTSWQGPVAAALGGADLSVLVGPAVAAIVYTVLVRATSRAPR</sequence>
<evidence type="ECO:0000256" key="8">
    <source>
        <dbReference type="SAM" id="Phobius"/>
    </source>
</evidence>
<feature type="transmembrane region" description="Helical" evidence="8">
    <location>
        <begin position="301"/>
        <end position="321"/>
    </location>
</feature>
<feature type="transmembrane region" description="Helical" evidence="8">
    <location>
        <begin position="342"/>
        <end position="358"/>
    </location>
</feature>
<accession>A0A6J4J7M0</accession>